<dbReference type="Gene3D" id="1.50.10.20">
    <property type="match status" value="1"/>
</dbReference>
<dbReference type="KEGG" id="pry:Prubr_60360"/>
<evidence type="ECO:0000313" key="1">
    <source>
        <dbReference type="EMBL" id="BCJ69015.1"/>
    </source>
</evidence>
<sequence length="515" mass="55832">MPTDQPAPHQPPAPHPRPALRRRHVLALSATAATVAATGVQLATPGSALAGGGHDRPRPGRVVDRHLEAPVERAYHYLDVVQDAYQRGDTPRLLQSYNNESQLMTTAFIYDNALAAIAYLARPTRDNVRRARIVGDALLFTQDNDEAYADGRLRQAYAAGPMLFYGGSPEFPGLVRADGKAAFLWPYGFTGSSVGDVSWAALALTHLFAHTRVRKYLDGAVAAARWVVDNTVSPYRYGGYHGGVQGDGVTHQRWCSTEHNIDAYALFTLLARYTGDRAWHRHARVAGDFVRGMWNPVDGHFWTGTQGAGPDDDPDQINRAVRPEDPNTWGYLALREQKHARGLDWTARELAVTDAAGPDSEMPPGRPVSGVTFSDLSKVLTGTVPGGDRPNNRNAVWLEGNGHLAAALLERGDRPRRGPDDRTRAVHYLRQAVVAQEVLGGGQTVGLTADPNGGRLSDPAAGGTWTGRPLPARSGIVSATSAFDTGFGFAYFQRQHVGATAWFLMGAQSVNPYRI</sequence>
<dbReference type="InterPro" id="IPR008928">
    <property type="entry name" value="6-hairpin_glycosidase_sf"/>
</dbReference>
<proteinExistence type="predicted"/>
<dbReference type="AlphaFoldDB" id="A0A810NCH5"/>
<dbReference type="EMBL" id="AP023359">
    <property type="protein sequence ID" value="BCJ69015.1"/>
    <property type="molecule type" value="Genomic_DNA"/>
</dbReference>
<organism evidence="1 2">
    <name type="scientific">Polymorphospora rubra</name>
    <dbReference type="NCBI Taxonomy" id="338584"/>
    <lineage>
        <taxon>Bacteria</taxon>
        <taxon>Bacillati</taxon>
        <taxon>Actinomycetota</taxon>
        <taxon>Actinomycetes</taxon>
        <taxon>Micromonosporales</taxon>
        <taxon>Micromonosporaceae</taxon>
        <taxon>Polymorphospora</taxon>
    </lineage>
</organism>
<dbReference type="PROSITE" id="PS51318">
    <property type="entry name" value="TAT"/>
    <property type="match status" value="1"/>
</dbReference>
<evidence type="ECO:0008006" key="3">
    <source>
        <dbReference type="Google" id="ProtNLM"/>
    </source>
</evidence>
<accession>A0A810NCH5</accession>
<dbReference type="GO" id="GO:0005975">
    <property type="term" value="P:carbohydrate metabolic process"/>
    <property type="evidence" value="ECO:0007669"/>
    <property type="project" value="InterPro"/>
</dbReference>
<name>A0A810NCH5_9ACTN</name>
<dbReference type="SUPFAM" id="SSF48208">
    <property type="entry name" value="Six-hairpin glycosidases"/>
    <property type="match status" value="1"/>
</dbReference>
<dbReference type="RefSeq" id="WP_212818157.1">
    <property type="nucleotide sequence ID" value="NZ_AP023359.1"/>
</dbReference>
<dbReference type="Proteomes" id="UP000680866">
    <property type="component" value="Chromosome"/>
</dbReference>
<protein>
    <recommendedName>
        <fullName evidence="3">Tat pathway signal sequence domain protein</fullName>
    </recommendedName>
</protein>
<reference evidence="1" key="1">
    <citation type="submission" date="2020-08" db="EMBL/GenBank/DDBJ databases">
        <title>Whole genome shotgun sequence of Polymorphospora rubra NBRC 101157.</title>
        <authorList>
            <person name="Komaki H."/>
            <person name="Tamura T."/>
        </authorList>
    </citation>
    <scope>NUCLEOTIDE SEQUENCE</scope>
    <source>
        <strain evidence="1">NBRC 101157</strain>
    </source>
</reference>
<dbReference type="InterPro" id="IPR006311">
    <property type="entry name" value="TAT_signal"/>
</dbReference>
<keyword evidence="2" id="KW-1185">Reference proteome</keyword>
<gene>
    <name evidence="1" type="ORF">Prubr_60360</name>
</gene>
<evidence type="ECO:0000313" key="2">
    <source>
        <dbReference type="Proteomes" id="UP000680866"/>
    </source>
</evidence>